<proteinExistence type="predicted"/>
<comment type="caution">
    <text evidence="1">The sequence shown here is derived from an EMBL/GenBank/DDBJ whole genome shotgun (WGS) entry which is preliminary data.</text>
</comment>
<dbReference type="PATRIC" id="fig|1008153.3.peg.1828"/>
<dbReference type="AlphaFoldDB" id="A0A151AGB4"/>
<evidence type="ECO:0000313" key="1">
    <source>
        <dbReference type="EMBL" id="KYH26696.1"/>
    </source>
</evidence>
<name>A0A151AGB4_9EURY</name>
<keyword evidence="2" id="KW-1185">Reference proteome</keyword>
<sequence length="116" mass="12981">MIGERGPEKKRHLPKYSGGCYRGRIDDCCWLCVSRVVTDHLLGFLRIGTKHATAQTHELIGNHVELPMVQREGGTECIEHVSGEITDVFDLDDEPSVFAVQLENGERLALSVKHLN</sequence>
<reference evidence="1 2" key="1">
    <citation type="submission" date="2016-02" db="EMBL/GenBank/DDBJ databases">
        <title>Genome sequence of Halalkalicoccus paucihalophilus DSM 24557.</title>
        <authorList>
            <person name="Poehlein A."/>
            <person name="Daniel R."/>
        </authorList>
    </citation>
    <scope>NUCLEOTIDE SEQUENCE [LARGE SCALE GENOMIC DNA]</scope>
    <source>
        <strain evidence="1 2">DSM 24557</strain>
    </source>
</reference>
<accession>A0A151AGB4</accession>
<dbReference type="Proteomes" id="UP000075321">
    <property type="component" value="Unassembled WGS sequence"/>
</dbReference>
<protein>
    <submittedName>
        <fullName evidence="1">Uncharacterized protein</fullName>
    </submittedName>
</protein>
<dbReference type="EMBL" id="LTAZ01000004">
    <property type="protein sequence ID" value="KYH26696.1"/>
    <property type="molecule type" value="Genomic_DNA"/>
</dbReference>
<organism evidence="1 2">
    <name type="scientific">Halalkalicoccus paucihalophilus</name>
    <dbReference type="NCBI Taxonomy" id="1008153"/>
    <lineage>
        <taxon>Archaea</taxon>
        <taxon>Methanobacteriati</taxon>
        <taxon>Methanobacteriota</taxon>
        <taxon>Stenosarchaea group</taxon>
        <taxon>Halobacteria</taxon>
        <taxon>Halobacteriales</taxon>
        <taxon>Halococcaceae</taxon>
        <taxon>Halalkalicoccus</taxon>
    </lineage>
</organism>
<gene>
    <name evidence="1" type="ORF">HAPAU_17960</name>
</gene>
<evidence type="ECO:0000313" key="2">
    <source>
        <dbReference type="Proteomes" id="UP000075321"/>
    </source>
</evidence>